<dbReference type="PROSITE" id="PS50043">
    <property type="entry name" value="HTH_LUXR_2"/>
    <property type="match status" value="1"/>
</dbReference>
<dbReference type="SUPFAM" id="SSF52172">
    <property type="entry name" value="CheY-like"/>
    <property type="match status" value="1"/>
</dbReference>
<dbReference type="GO" id="GO:0006355">
    <property type="term" value="P:regulation of DNA-templated transcription"/>
    <property type="evidence" value="ECO:0007669"/>
    <property type="project" value="InterPro"/>
</dbReference>
<dbReference type="SMART" id="SM00421">
    <property type="entry name" value="HTH_LUXR"/>
    <property type="match status" value="1"/>
</dbReference>
<dbReference type="GO" id="GO:0000160">
    <property type="term" value="P:phosphorelay signal transduction system"/>
    <property type="evidence" value="ECO:0007669"/>
    <property type="project" value="InterPro"/>
</dbReference>
<dbReference type="Proteomes" id="UP000092950">
    <property type="component" value="Chromosome"/>
</dbReference>
<dbReference type="PANTHER" id="PTHR43214">
    <property type="entry name" value="TWO-COMPONENT RESPONSE REGULATOR"/>
    <property type="match status" value="1"/>
</dbReference>
<evidence type="ECO:0000256" key="3">
    <source>
        <dbReference type="ARBA" id="ARBA00023125"/>
    </source>
</evidence>
<accession>A0A0J6C7G0</accession>
<dbReference type="AlphaFoldDB" id="A0A0J6C7G0"/>
<dbReference type="InterPro" id="IPR039420">
    <property type="entry name" value="WalR-like"/>
</dbReference>
<dbReference type="RefSeq" id="WP_029580888.1">
    <property type="nucleotide sequence ID" value="NZ_CAJGUP010000221.1"/>
</dbReference>
<feature type="domain" description="Response regulatory" evidence="7">
    <location>
        <begin position="3"/>
        <end position="118"/>
    </location>
</feature>
<dbReference type="EMBL" id="CP016440">
    <property type="protein sequence ID" value="ANY16247.1"/>
    <property type="molecule type" value="Genomic_DNA"/>
</dbReference>
<keyword evidence="3 8" id="KW-0238">DNA-binding</keyword>
<evidence type="ECO:0000256" key="5">
    <source>
        <dbReference type="PROSITE-ProRule" id="PRU00169"/>
    </source>
</evidence>
<dbReference type="CDD" id="cd17535">
    <property type="entry name" value="REC_NarL-like"/>
    <property type="match status" value="1"/>
</dbReference>
<dbReference type="EMBL" id="CYTV01000018">
    <property type="protein sequence ID" value="CUJ14993.1"/>
    <property type="molecule type" value="Genomic_DNA"/>
</dbReference>
<keyword evidence="4" id="KW-0804">Transcription</keyword>
<dbReference type="PANTHER" id="PTHR43214:SF41">
    <property type="entry name" value="NITRATE_NITRITE RESPONSE REGULATOR PROTEIN NARP"/>
    <property type="match status" value="1"/>
</dbReference>
<feature type="modified residue" description="4-aspartylphosphate" evidence="5">
    <location>
        <position position="53"/>
    </location>
</feature>
<dbReference type="InterPro" id="IPR011006">
    <property type="entry name" value="CheY-like_superfamily"/>
</dbReference>
<keyword evidence="2" id="KW-0805">Transcription regulation</keyword>
<proteinExistence type="predicted"/>
<protein>
    <submittedName>
        <fullName evidence="8">DNA-binding response regulator</fullName>
    </submittedName>
    <submittedName>
        <fullName evidence="9">Virulence factors putative positive transcription regulator BvgA</fullName>
    </submittedName>
</protein>
<evidence type="ECO:0000313" key="9">
    <source>
        <dbReference type="EMBL" id="CUJ14993.1"/>
    </source>
</evidence>
<organism evidence="9 10">
    <name type="scientific">Bordetella pseudohinzii</name>
    <dbReference type="NCBI Taxonomy" id="1331258"/>
    <lineage>
        <taxon>Bacteria</taxon>
        <taxon>Pseudomonadati</taxon>
        <taxon>Pseudomonadota</taxon>
        <taxon>Betaproteobacteria</taxon>
        <taxon>Burkholderiales</taxon>
        <taxon>Alcaligenaceae</taxon>
        <taxon>Bordetella</taxon>
    </lineage>
</organism>
<dbReference type="PRINTS" id="PR00038">
    <property type="entry name" value="HTHLUXR"/>
</dbReference>
<dbReference type="GO" id="GO:0003677">
    <property type="term" value="F:DNA binding"/>
    <property type="evidence" value="ECO:0007669"/>
    <property type="project" value="UniProtKB-KW"/>
</dbReference>
<reference evidence="9 10" key="1">
    <citation type="submission" date="2015-09" db="EMBL/GenBank/DDBJ databases">
        <authorList>
            <person name="Jackson K.R."/>
            <person name="Lunt B.L."/>
            <person name="Fisher J.N.B."/>
            <person name="Gardner A.V."/>
            <person name="Bailey M.E."/>
            <person name="Deus L.M."/>
            <person name="Earl A.S."/>
            <person name="Gibby P.D."/>
            <person name="Hartmann K.A."/>
            <person name="Liu J.E."/>
            <person name="Manci A.M."/>
            <person name="Nielsen D.A."/>
            <person name="Solomon M.B."/>
            <person name="Breakwell D.P."/>
            <person name="Burnett S.H."/>
            <person name="Grose J.H."/>
        </authorList>
    </citation>
    <scope>NUCLEOTIDE SEQUENCE [LARGE SCALE GENOMIC DNA]</scope>
    <source>
        <strain evidence="9 10">2789STDY5608636</strain>
    </source>
</reference>
<evidence type="ECO:0000313" key="8">
    <source>
        <dbReference type="EMBL" id="ANY16247.1"/>
    </source>
</evidence>
<dbReference type="Proteomes" id="UP000053096">
    <property type="component" value="Unassembled WGS sequence"/>
</dbReference>
<keyword evidence="1 5" id="KW-0597">Phosphoprotein</keyword>
<evidence type="ECO:0000256" key="1">
    <source>
        <dbReference type="ARBA" id="ARBA00022553"/>
    </source>
</evidence>
<evidence type="ECO:0000259" key="7">
    <source>
        <dbReference type="PROSITE" id="PS50110"/>
    </source>
</evidence>
<evidence type="ECO:0000256" key="2">
    <source>
        <dbReference type="ARBA" id="ARBA00023015"/>
    </source>
</evidence>
<evidence type="ECO:0000313" key="10">
    <source>
        <dbReference type="Proteomes" id="UP000053096"/>
    </source>
</evidence>
<dbReference type="PROSITE" id="PS00622">
    <property type="entry name" value="HTH_LUXR_1"/>
    <property type="match status" value="1"/>
</dbReference>
<gene>
    <name evidence="9" type="primary">bvgA</name>
    <name evidence="8" type="ORF">BBN53_10285</name>
    <name evidence="9" type="ORF">ERS370011_04010</name>
</gene>
<accession>A0A0M7HZ69</accession>
<dbReference type="OrthoDB" id="9816469at2"/>
<dbReference type="SMART" id="SM00448">
    <property type="entry name" value="REC"/>
    <property type="match status" value="1"/>
</dbReference>
<dbReference type="Gene3D" id="1.10.10.10">
    <property type="entry name" value="Winged helix-like DNA-binding domain superfamily/Winged helix DNA-binding domain"/>
    <property type="match status" value="1"/>
</dbReference>
<dbReference type="CDD" id="cd06170">
    <property type="entry name" value="LuxR_C_like"/>
    <property type="match status" value="1"/>
</dbReference>
<dbReference type="InterPro" id="IPR058245">
    <property type="entry name" value="NreC/VraR/RcsB-like_REC"/>
</dbReference>
<name>A0A0J6C7G0_9BORD</name>
<evidence type="ECO:0000256" key="4">
    <source>
        <dbReference type="ARBA" id="ARBA00023163"/>
    </source>
</evidence>
<dbReference type="PROSITE" id="PS50110">
    <property type="entry name" value="RESPONSE_REGULATORY"/>
    <property type="match status" value="1"/>
</dbReference>
<dbReference type="InterPro" id="IPR036388">
    <property type="entry name" value="WH-like_DNA-bd_sf"/>
</dbReference>
<dbReference type="Pfam" id="PF00072">
    <property type="entry name" value="Response_reg"/>
    <property type="match status" value="1"/>
</dbReference>
<dbReference type="GeneID" id="92993703"/>
<dbReference type="KEGG" id="bpdz:BBN53_10285"/>
<dbReference type="Pfam" id="PF00196">
    <property type="entry name" value="GerE"/>
    <property type="match status" value="1"/>
</dbReference>
<dbReference type="InterPro" id="IPR001789">
    <property type="entry name" value="Sig_transdc_resp-reg_receiver"/>
</dbReference>
<sequence length="207" mass="22602">MQKLLIIDDHPVIRYAVKGLMEKEGFEVVGETDNGLDGITMARELLPNLVILDIGIPKLDGLEVLTRLQALGLPMHVLILTGQQPALFARRCLNAGAAGFVSKHGNLQEVVDAAKAVVAGYTYFPKTTLTDIRGVENQDDAMMISSLSNRELAVLQLLAQGLTNKDIADSMFLSNKTISTYKTRLLQKLNATTLVELIDMAKRNNLG</sequence>
<dbReference type="InterPro" id="IPR000792">
    <property type="entry name" value="Tscrpt_reg_LuxR_C"/>
</dbReference>
<evidence type="ECO:0000259" key="6">
    <source>
        <dbReference type="PROSITE" id="PS50043"/>
    </source>
</evidence>
<evidence type="ECO:0000313" key="11">
    <source>
        <dbReference type="Proteomes" id="UP000092950"/>
    </source>
</evidence>
<dbReference type="Gene3D" id="3.40.50.2300">
    <property type="match status" value="1"/>
</dbReference>
<feature type="domain" description="HTH luxR-type" evidence="6">
    <location>
        <begin position="140"/>
        <end position="205"/>
    </location>
</feature>
<keyword evidence="11" id="KW-1185">Reference proteome</keyword>
<reference evidence="8 11" key="2">
    <citation type="submission" date="2016-07" db="EMBL/GenBank/DDBJ databases">
        <title>Complete genome sequences of Bordetella pseudohinzii.</title>
        <authorList>
            <person name="Spilker T."/>
            <person name="Darrah R."/>
            <person name="LiPuma J.J."/>
        </authorList>
    </citation>
    <scope>NUCLEOTIDE SEQUENCE [LARGE SCALE GENOMIC DNA]</scope>
    <source>
        <strain evidence="8 11">HI4681</strain>
    </source>
</reference>